<dbReference type="Proteomes" id="UP001157418">
    <property type="component" value="Unassembled WGS sequence"/>
</dbReference>
<sequence>MKINLKNNVVERRQFGLPGPSLLQIDHDDRPDERTLASFGPFGVVCIGTEEDIRWVSHQPVPASSIFTPSPPLMAIKSTKVFHLLRFEASHNHCHEVADCVLATTTIGREVKWFRTVEIRAPPIKPGSNLLLLGGIKIHSVFGESTKNSNNLERKKKHYSRLHSSLVIHPNGCESEDQWILAEGRLEEFIHAKTLSASDLRDPEISSLIAVKMKE</sequence>
<accession>A0AAU9MCF8</accession>
<dbReference type="AlphaFoldDB" id="A0AAU9MCF8"/>
<comment type="caution">
    <text evidence="1">The sequence shown here is derived from an EMBL/GenBank/DDBJ whole genome shotgun (WGS) entry which is preliminary data.</text>
</comment>
<evidence type="ECO:0000313" key="1">
    <source>
        <dbReference type="EMBL" id="CAH1423437.1"/>
    </source>
</evidence>
<keyword evidence="2" id="KW-1185">Reference proteome</keyword>
<dbReference type="EMBL" id="CAKMRJ010001112">
    <property type="protein sequence ID" value="CAH1423437.1"/>
    <property type="molecule type" value="Genomic_DNA"/>
</dbReference>
<proteinExistence type="predicted"/>
<protein>
    <submittedName>
        <fullName evidence="1">Uncharacterized protein</fullName>
    </submittedName>
</protein>
<evidence type="ECO:0000313" key="2">
    <source>
        <dbReference type="Proteomes" id="UP001157418"/>
    </source>
</evidence>
<reference evidence="1 2" key="1">
    <citation type="submission" date="2022-01" db="EMBL/GenBank/DDBJ databases">
        <authorList>
            <person name="Xiong W."/>
            <person name="Schranz E."/>
        </authorList>
    </citation>
    <scope>NUCLEOTIDE SEQUENCE [LARGE SCALE GENOMIC DNA]</scope>
</reference>
<name>A0AAU9MCF8_9ASTR</name>
<organism evidence="1 2">
    <name type="scientific">Lactuca virosa</name>
    <dbReference type="NCBI Taxonomy" id="75947"/>
    <lineage>
        <taxon>Eukaryota</taxon>
        <taxon>Viridiplantae</taxon>
        <taxon>Streptophyta</taxon>
        <taxon>Embryophyta</taxon>
        <taxon>Tracheophyta</taxon>
        <taxon>Spermatophyta</taxon>
        <taxon>Magnoliopsida</taxon>
        <taxon>eudicotyledons</taxon>
        <taxon>Gunneridae</taxon>
        <taxon>Pentapetalae</taxon>
        <taxon>asterids</taxon>
        <taxon>campanulids</taxon>
        <taxon>Asterales</taxon>
        <taxon>Asteraceae</taxon>
        <taxon>Cichorioideae</taxon>
        <taxon>Cichorieae</taxon>
        <taxon>Lactucinae</taxon>
        <taxon>Lactuca</taxon>
    </lineage>
</organism>
<gene>
    <name evidence="1" type="ORF">LVIROSA_LOCUS10714</name>
</gene>